<dbReference type="Proteomes" id="UP000046393">
    <property type="component" value="Unplaced"/>
</dbReference>
<keyword evidence="7 11" id="KW-1133">Transmembrane helix</keyword>
<sequence length="287" mass="33832">MSWSFEFLNDFALYRENNSGPMHNNYTYKYALPFEHVDHPVELTINLQNNWYHSITISVIYFAVIKILQLIMRNRQPFKLRWLLIIWNVSLAIFSIVAFIRIFEDFLYTYFYKGVYQTLCYSVEPHDVAAFWSLSFAWSKIVELGDTLFIVLRKRPLIFLHYYHHAAVLVFTAHSGAQHAGAGRAFVIMNLLAHSLMYPYYACRAYGLKPPRYVAMTITTIQTLQMIAGVFISYCIYRIKTETNLPCQQTMGNLYLGFILYLTFAALFIHFYAKTYFIKPRKLKKIE</sequence>
<evidence type="ECO:0000256" key="7">
    <source>
        <dbReference type="ARBA" id="ARBA00022989"/>
    </source>
</evidence>
<feature type="transmembrane region" description="Helical" evidence="11">
    <location>
        <begin position="83"/>
        <end position="103"/>
    </location>
</feature>
<dbReference type="GO" id="GO:0019367">
    <property type="term" value="P:fatty acid elongation, saturated fatty acid"/>
    <property type="evidence" value="ECO:0007669"/>
    <property type="project" value="TreeGrafter"/>
</dbReference>
<evidence type="ECO:0000256" key="2">
    <source>
        <dbReference type="ARBA" id="ARBA00005194"/>
    </source>
</evidence>
<feature type="transmembrane region" description="Helical" evidence="11">
    <location>
        <begin position="51"/>
        <end position="71"/>
    </location>
</feature>
<evidence type="ECO:0000256" key="11">
    <source>
        <dbReference type="RuleBase" id="RU361115"/>
    </source>
</evidence>
<comment type="catalytic activity">
    <reaction evidence="11">
        <text>a very-long-chain acyl-CoA + malonyl-CoA + H(+) = a very-long-chain 3-oxoacyl-CoA + CO2 + CoA</text>
        <dbReference type="Rhea" id="RHEA:32727"/>
        <dbReference type="ChEBI" id="CHEBI:15378"/>
        <dbReference type="ChEBI" id="CHEBI:16526"/>
        <dbReference type="ChEBI" id="CHEBI:57287"/>
        <dbReference type="ChEBI" id="CHEBI:57384"/>
        <dbReference type="ChEBI" id="CHEBI:90725"/>
        <dbReference type="ChEBI" id="CHEBI:90736"/>
        <dbReference type="EC" id="2.3.1.199"/>
    </reaction>
</comment>
<evidence type="ECO:0000256" key="3">
    <source>
        <dbReference type="ARBA" id="ARBA00022516"/>
    </source>
</evidence>
<keyword evidence="10 11" id="KW-0275">Fatty acid biosynthesis</keyword>
<keyword evidence="4 11" id="KW-0808">Transferase</keyword>
<keyword evidence="6 11" id="KW-0276">Fatty acid metabolism</keyword>
<evidence type="ECO:0000256" key="9">
    <source>
        <dbReference type="ARBA" id="ARBA00023136"/>
    </source>
</evidence>
<accession>A0A0N5AF43</accession>
<keyword evidence="9 11" id="KW-0472">Membrane</keyword>
<evidence type="ECO:0000313" key="13">
    <source>
        <dbReference type="WBParaSite" id="SMUV_0000287901-mRNA-1"/>
    </source>
</evidence>
<comment type="subcellular location">
    <subcellularLocation>
        <location evidence="1">Membrane</location>
        <topology evidence="1">Multi-pass membrane protein</topology>
    </subcellularLocation>
</comment>
<keyword evidence="5 11" id="KW-0812">Transmembrane</keyword>
<evidence type="ECO:0000256" key="8">
    <source>
        <dbReference type="ARBA" id="ARBA00023098"/>
    </source>
</evidence>
<keyword evidence="12" id="KW-1185">Reference proteome</keyword>
<dbReference type="PANTHER" id="PTHR11157:SF156">
    <property type="entry name" value="FATTY ACID ELONGATION PROTEIN 4-RELATED"/>
    <property type="match status" value="1"/>
</dbReference>
<dbReference type="PANTHER" id="PTHR11157">
    <property type="entry name" value="FATTY ACID ACYL TRANSFERASE-RELATED"/>
    <property type="match status" value="1"/>
</dbReference>
<dbReference type="GO" id="GO:0042761">
    <property type="term" value="P:very long-chain fatty acid biosynthetic process"/>
    <property type="evidence" value="ECO:0007669"/>
    <property type="project" value="TreeGrafter"/>
</dbReference>
<dbReference type="GO" id="GO:0034625">
    <property type="term" value="P:fatty acid elongation, monounsaturated fatty acid"/>
    <property type="evidence" value="ECO:0007669"/>
    <property type="project" value="TreeGrafter"/>
</dbReference>
<proteinExistence type="inferred from homology"/>
<evidence type="ECO:0000256" key="1">
    <source>
        <dbReference type="ARBA" id="ARBA00004141"/>
    </source>
</evidence>
<keyword evidence="3 11" id="KW-0444">Lipid biosynthesis</keyword>
<dbReference type="GO" id="GO:0030148">
    <property type="term" value="P:sphingolipid biosynthetic process"/>
    <property type="evidence" value="ECO:0007669"/>
    <property type="project" value="TreeGrafter"/>
</dbReference>
<evidence type="ECO:0000256" key="5">
    <source>
        <dbReference type="ARBA" id="ARBA00022692"/>
    </source>
</evidence>
<evidence type="ECO:0000256" key="4">
    <source>
        <dbReference type="ARBA" id="ARBA00022679"/>
    </source>
</evidence>
<reference evidence="13" key="1">
    <citation type="submission" date="2016-04" db="UniProtKB">
        <authorList>
            <consortium name="WormBaseParasite"/>
        </authorList>
    </citation>
    <scope>IDENTIFICATION</scope>
</reference>
<feature type="transmembrane region" description="Helical" evidence="11">
    <location>
        <begin position="254"/>
        <end position="273"/>
    </location>
</feature>
<evidence type="ECO:0000313" key="12">
    <source>
        <dbReference type="Proteomes" id="UP000046393"/>
    </source>
</evidence>
<dbReference type="GO" id="GO:0034626">
    <property type="term" value="P:fatty acid elongation, polyunsaturated fatty acid"/>
    <property type="evidence" value="ECO:0007669"/>
    <property type="project" value="TreeGrafter"/>
</dbReference>
<dbReference type="PROSITE" id="PS01188">
    <property type="entry name" value="ELO"/>
    <property type="match status" value="1"/>
</dbReference>
<keyword evidence="8 11" id="KW-0443">Lipid metabolism</keyword>
<dbReference type="Pfam" id="PF01151">
    <property type="entry name" value="ELO"/>
    <property type="match status" value="1"/>
</dbReference>
<dbReference type="WBParaSite" id="SMUV_0000287901-mRNA-1">
    <property type="protein sequence ID" value="SMUV_0000287901-mRNA-1"/>
    <property type="gene ID" value="SMUV_0000287901"/>
</dbReference>
<dbReference type="GO" id="GO:0009922">
    <property type="term" value="F:fatty acid elongase activity"/>
    <property type="evidence" value="ECO:0007669"/>
    <property type="project" value="UniProtKB-EC"/>
</dbReference>
<organism evidence="12 13">
    <name type="scientific">Syphacia muris</name>
    <dbReference type="NCBI Taxonomy" id="451379"/>
    <lineage>
        <taxon>Eukaryota</taxon>
        <taxon>Metazoa</taxon>
        <taxon>Ecdysozoa</taxon>
        <taxon>Nematoda</taxon>
        <taxon>Chromadorea</taxon>
        <taxon>Rhabditida</taxon>
        <taxon>Spirurina</taxon>
        <taxon>Oxyuridomorpha</taxon>
        <taxon>Oxyuroidea</taxon>
        <taxon>Oxyuridae</taxon>
        <taxon>Syphacia</taxon>
    </lineage>
</organism>
<evidence type="ECO:0000256" key="6">
    <source>
        <dbReference type="ARBA" id="ARBA00022832"/>
    </source>
</evidence>
<dbReference type="InterPro" id="IPR030457">
    <property type="entry name" value="ELO_CS"/>
</dbReference>
<comment type="pathway">
    <text evidence="2">Lipid metabolism; fatty acid biosynthesis.</text>
</comment>
<name>A0A0N5AF43_9BILA</name>
<evidence type="ECO:0000256" key="10">
    <source>
        <dbReference type="ARBA" id="ARBA00023160"/>
    </source>
</evidence>
<protein>
    <recommendedName>
        <fullName evidence="11">Elongation of very long chain fatty acids protein</fullName>
        <ecNumber evidence="11">2.3.1.199</ecNumber>
    </recommendedName>
    <alternativeName>
        <fullName evidence="11">Very-long-chain 3-oxoacyl-CoA synthase</fullName>
    </alternativeName>
</protein>
<dbReference type="GO" id="GO:0005789">
    <property type="term" value="C:endoplasmic reticulum membrane"/>
    <property type="evidence" value="ECO:0007669"/>
    <property type="project" value="TreeGrafter"/>
</dbReference>
<dbReference type="EC" id="2.3.1.199" evidence="11"/>
<feature type="transmembrane region" description="Helical" evidence="11">
    <location>
        <begin position="213"/>
        <end position="234"/>
    </location>
</feature>
<dbReference type="STRING" id="451379.A0A0N5AF43"/>
<dbReference type="InterPro" id="IPR002076">
    <property type="entry name" value="ELO_fam"/>
</dbReference>
<comment type="similarity">
    <text evidence="11">Belongs to the ELO family.</text>
</comment>
<dbReference type="UniPathway" id="UPA00094"/>
<dbReference type="AlphaFoldDB" id="A0A0N5AF43"/>
<feature type="transmembrane region" description="Helical" evidence="11">
    <location>
        <begin position="183"/>
        <end position="201"/>
    </location>
</feature>